<dbReference type="Gene3D" id="2.30.30.430">
    <property type="entry name" value="Kinase associated protein B domain"/>
    <property type="match status" value="1"/>
</dbReference>
<keyword evidence="1" id="KW-0418">Kinase</keyword>
<protein>
    <submittedName>
        <fullName evidence="1">Kinase-associated lipoprotein B</fullName>
    </submittedName>
</protein>
<dbReference type="InterPro" id="IPR014916">
    <property type="entry name" value="KapB"/>
</dbReference>
<name>A0ABU8HEJ2_9BACI</name>
<comment type="caution">
    <text evidence="1">The sequence shown here is derived from an EMBL/GenBank/DDBJ whole genome shotgun (WGS) entry which is preliminary data.</text>
</comment>
<dbReference type="InterPro" id="IPR038080">
    <property type="entry name" value="KapB_sf"/>
</dbReference>
<dbReference type="Pfam" id="PF08810">
    <property type="entry name" value="KapB"/>
    <property type="match status" value="1"/>
</dbReference>
<keyword evidence="2" id="KW-1185">Reference proteome</keyword>
<dbReference type="SMART" id="SM01298">
    <property type="entry name" value="KapB"/>
    <property type="match status" value="1"/>
</dbReference>
<accession>A0ABU8HEJ2</accession>
<dbReference type="Proteomes" id="UP001312865">
    <property type="component" value="Unassembled WGS sequence"/>
</dbReference>
<proteinExistence type="predicted"/>
<dbReference type="GO" id="GO:0016301">
    <property type="term" value="F:kinase activity"/>
    <property type="evidence" value="ECO:0007669"/>
    <property type="project" value="UniProtKB-KW"/>
</dbReference>
<evidence type="ECO:0000313" key="1">
    <source>
        <dbReference type="EMBL" id="MEI5907788.1"/>
    </source>
</evidence>
<keyword evidence="1" id="KW-0449">Lipoprotein</keyword>
<keyword evidence="1" id="KW-0808">Transferase</keyword>
<dbReference type="SUPFAM" id="SSF141251">
    <property type="entry name" value="Kinase-associated protein B-like"/>
    <property type="match status" value="1"/>
</dbReference>
<reference evidence="1 2" key="1">
    <citation type="journal article" date="2018" name="J. Microbiol.">
        <title>Bacillus spongiae sp. nov., isolated from sponge of Jeju Island.</title>
        <authorList>
            <person name="Lee G.E."/>
            <person name="Im W.T."/>
            <person name="Park J.S."/>
        </authorList>
    </citation>
    <scope>NUCLEOTIDE SEQUENCE [LARGE SCALE GENOMIC DNA]</scope>
    <source>
        <strain evidence="1 2">135PIL107-10</strain>
    </source>
</reference>
<dbReference type="EMBL" id="JBBAXC010000009">
    <property type="protein sequence ID" value="MEI5907788.1"/>
    <property type="molecule type" value="Genomic_DNA"/>
</dbReference>
<organism evidence="1 2">
    <name type="scientific">Bacillus spongiae</name>
    <dbReference type="NCBI Taxonomy" id="2683610"/>
    <lineage>
        <taxon>Bacteria</taxon>
        <taxon>Bacillati</taxon>
        <taxon>Bacillota</taxon>
        <taxon>Bacilli</taxon>
        <taxon>Bacillales</taxon>
        <taxon>Bacillaceae</taxon>
        <taxon>Bacillus</taxon>
    </lineage>
</organism>
<gene>
    <name evidence="1" type="ORF">WAK64_12065</name>
</gene>
<dbReference type="RefSeq" id="WP_336587228.1">
    <property type="nucleotide sequence ID" value="NZ_JBBAXC010000009.1"/>
</dbReference>
<sequence>MTQLKANDFVIGIYKTGKYIGELVSENETTFVVKILAVLKHPIQGDLHHPKQVDQGFFHERKALSFGEKANIPKIMVKPYEGEVPPYTESLQTTFLDLLMTLREENSAFATRSIAALESIKREYELMYAIKI</sequence>
<evidence type="ECO:0000313" key="2">
    <source>
        <dbReference type="Proteomes" id="UP001312865"/>
    </source>
</evidence>